<dbReference type="PIRSF" id="PIRSF000136">
    <property type="entry name" value="LGO_GLO"/>
    <property type="match status" value="1"/>
</dbReference>
<feature type="domain" description="FAD-binding PCMH-type" evidence="7">
    <location>
        <begin position="17"/>
        <end position="187"/>
    </location>
</feature>
<dbReference type="PROSITE" id="PS51387">
    <property type="entry name" value="FAD_PCMH"/>
    <property type="match status" value="1"/>
</dbReference>
<evidence type="ECO:0000313" key="9">
    <source>
        <dbReference type="Proteomes" id="UP000198660"/>
    </source>
</evidence>
<dbReference type="Proteomes" id="UP000198660">
    <property type="component" value="Unassembled WGS sequence"/>
</dbReference>
<dbReference type="InterPro" id="IPR007173">
    <property type="entry name" value="ALO_C"/>
</dbReference>
<dbReference type="EMBL" id="FPAA01000004">
    <property type="protein sequence ID" value="SFS59475.1"/>
    <property type="molecule type" value="Genomic_DNA"/>
</dbReference>
<keyword evidence="9" id="KW-1185">Reference proteome</keyword>
<evidence type="ECO:0000256" key="5">
    <source>
        <dbReference type="ARBA" id="ARBA00022827"/>
    </source>
</evidence>
<reference evidence="9" key="1">
    <citation type="submission" date="2016-10" db="EMBL/GenBank/DDBJ databases">
        <authorList>
            <person name="Varghese N."/>
            <person name="Submissions S."/>
        </authorList>
    </citation>
    <scope>NUCLEOTIDE SEQUENCE [LARGE SCALE GENOMIC DNA]</scope>
    <source>
        <strain evidence="9">DSM 45789</strain>
    </source>
</reference>
<dbReference type="PROSITE" id="PS00862">
    <property type="entry name" value="OX2_COVAL_FAD"/>
    <property type="match status" value="1"/>
</dbReference>
<sequence>MSEAGPSKVFMNWSGSVQCHPAEIVRPSSIEEVVDLVRRAAFAGRTLRAVGSGHSFTPLVETDEILVSLEELQGLVKVDPVRQVATVRGGTPLSALGVALEEAGWAMENLGDIDAQTIAGAISTGTHGTGVTLGSISSQVVGITFVTANGEVVTHTQEEHSETLRGSRISLGSLGIIVEVQLRVLPRYFLQLESRRMELTEVLNSLPSLKSEHRHFEFFWFPYTETVQAKIMNMTDTPGKEGGWWGEFSRNVLENGLFWCLSEGARLQPRFSANVSRISAWGVPSVKETGVSRRIFATPRKVRFYEMEYAIPAETLPEVLKEVKARIAQEGFAVHFPVECRFTRKEENWLSPAYGRDSAFVAVHMYRGMEWRPYFKAMEEIFLRYEGRPHWGKMHGLDAMTFAEIYPQWDEFHTLRAGMDPQGIFLNPYLKKILDPTRISTKV</sequence>
<evidence type="ECO:0000256" key="3">
    <source>
        <dbReference type="ARBA" id="ARBA00022630"/>
    </source>
</evidence>
<dbReference type="AlphaFoldDB" id="A0A1I6R441"/>
<dbReference type="GO" id="GO:0016020">
    <property type="term" value="C:membrane"/>
    <property type="evidence" value="ECO:0007669"/>
    <property type="project" value="InterPro"/>
</dbReference>
<dbReference type="InterPro" id="IPR016164">
    <property type="entry name" value="FAD-linked_Oxase-like_C"/>
</dbReference>
<dbReference type="PANTHER" id="PTHR43762:SF1">
    <property type="entry name" value="D-ARABINONO-1,4-LACTONE OXIDASE"/>
    <property type="match status" value="1"/>
</dbReference>
<dbReference type="RefSeq" id="WP_091835674.1">
    <property type="nucleotide sequence ID" value="NZ_FPAA01000004.1"/>
</dbReference>
<evidence type="ECO:0000256" key="6">
    <source>
        <dbReference type="ARBA" id="ARBA00023002"/>
    </source>
</evidence>
<proteinExistence type="inferred from homology"/>
<keyword evidence="6" id="KW-0560">Oxidoreductase</keyword>
<keyword evidence="5" id="KW-0274">FAD</keyword>
<dbReference type="SUPFAM" id="SSF55103">
    <property type="entry name" value="FAD-linked oxidases, C-terminal domain"/>
    <property type="match status" value="1"/>
</dbReference>
<dbReference type="InterPro" id="IPR010031">
    <property type="entry name" value="FAD_lactone_oxidase-like"/>
</dbReference>
<dbReference type="InterPro" id="IPR006094">
    <property type="entry name" value="Oxid_FAD_bind_N"/>
</dbReference>
<dbReference type="Gene3D" id="1.10.45.10">
    <property type="entry name" value="Vanillyl-alcohol Oxidase, Chain A, domain 4"/>
    <property type="match status" value="1"/>
</dbReference>
<dbReference type="Gene3D" id="3.30.465.10">
    <property type="match status" value="1"/>
</dbReference>
<dbReference type="InterPro" id="IPR016169">
    <property type="entry name" value="FAD-bd_PCMH_sub2"/>
</dbReference>
<evidence type="ECO:0000256" key="4">
    <source>
        <dbReference type="ARBA" id="ARBA00022644"/>
    </source>
</evidence>
<keyword evidence="3" id="KW-0285">Flavoprotein</keyword>
<dbReference type="InterPro" id="IPR016167">
    <property type="entry name" value="FAD-bd_PCMH_sub1"/>
</dbReference>
<comment type="pathway">
    <text evidence="1">Cofactor biosynthesis; L-ascorbate biosynthesis.</text>
</comment>
<accession>A0A1I6R441</accession>
<dbReference type="UniPathway" id="UPA00132"/>
<dbReference type="InterPro" id="IPR016166">
    <property type="entry name" value="FAD-bd_PCMH"/>
</dbReference>
<dbReference type="GO" id="GO:0019853">
    <property type="term" value="P:L-ascorbic acid biosynthetic process"/>
    <property type="evidence" value="ECO:0007669"/>
    <property type="project" value="UniProtKB-UniPathway"/>
</dbReference>
<dbReference type="Pfam" id="PF04030">
    <property type="entry name" value="ALO"/>
    <property type="match status" value="1"/>
</dbReference>
<dbReference type="GO" id="GO:0003885">
    <property type="term" value="F:D-arabinono-1,4-lactone oxidase activity"/>
    <property type="evidence" value="ECO:0007669"/>
    <property type="project" value="InterPro"/>
</dbReference>
<protein>
    <submittedName>
        <fullName evidence="8">FAD-linked oxidoreductase</fullName>
    </submittedName>
</protein>
<keyword evidence="4" id="KW-0060">Ascorbate biosynthesis</keyword>
<dbReference type="Pfam" id="PF01565">
    <property type="entry name" value="FAD_binding_4"/>
    <property type="match status" value="1"/>
</dbReference>
<dbReference type="InterPro" id="IPR006093">
    <property type="entry name" value="Oxy_OxRdtase_FAD_BS"/>
</dbReference>
<dbReference type="InterPro" id="IPR036318">
    <property type="entry name" value="FAD-bd_PCMH-like_sf"/>
</dbReference>
<dbReference type="Gene3D" id="3.30.70.2520">
    <property type="match status" value="1"/>
</dbReference>
<dbReference type="PANTHER" id="PTHR43762">
    <property type="entry name" value="L-GULONOLACTONE OXIDASE"/>
    <property type="match status" value="1"/>
</dbReference>
<dbReference type="SUPFAM" id="SSF56176">
    <property type="entry name" value="FAD-binding/transporter-associated domain-like"/>
    <property type="match status" value="1"/>
</dbReference>
<evidence type="ECO:0000259" key="7">
    <source>
        <dbReference type="PROSITE" id="PS51387"/>
    </source>
</evidence>
<comment type="similarity">
    <text evidence="2">Belongs to the oxygen-dependent FAD-linked oxidoreductase family.</text>
</comment>
<evidence type="ECO:0000256" key="2">
    <source>
        <dbReference type="ARBA" id="ARBA00005466"/>
    </source>
</evidence>
<evidence type="ECO:0000256" key="1">
    <source>
        <dbReference type="ARBA" id="ARBA00005147"/>
    </source>
</evidence>
<evidence type="ECO:0000313" key="8">
    <source>
        <dbReference type="EMBL" id="SFS59475.1"/>
    </source>
</evidence>
<dbReference type="Gene3D" id="3.30.43.10">
    <property type="entry name" value="Uridine Diphospho-n-acetylenolpyruvylglucosamine Reductase, domain 2"/>
    <property type="match status" value="1"/>
</dbReference>
<dbReference type="OrthoDB" id="9800184at2"/>
<dbReference type="GO" id="GO:0071949">
    <property type="term" value="F:FAD binding"/>
    <property type="evidence" value="ECO:0007669"/>
    <property type="project" value="InterPro"/>
</dbReference>
<dbReference type="NCBIfam" id="TIGR01679">
    <property type="entry name" value="bact_FAD_ox"/>
    <property type="match status" value="1"/>
</dbReference>
<organism evidence="8 9">
    <name type="scientific">Marininema halotolerans</name>
    <dbReference type="NCBI Taxonomy" id="1155944"/>
    <lineage>
        <taxon>Bacteria</taxon>
        <taxon>Bacillati</taxon>
        <taxon>Bacillota</taxon>
        <taxon>Bacilli</taxon>
        <taxon>Bacillales</taxon>
        <taxon>Thermoactinomycetaceae</taxon>
        <taxon>Marininema</taxon>
    </lineage>
</organism>
<name>A0A1I6R441_9BACL</name>
<dbReference type="InterPro" id="IPR016171">
    <property type="entry name" value="Vanillyl_alc_oxidase_C-sub2"/>
</dbReference>
<gene>
    <name evidence="8" type="ORF">SAMN05444972_104104</name>
</gene>